<evidence type="ECO:0000256" key="10">
    <source>
        <dbReference type="ARBA" id="ARBA00022958"/>
    </source>
</evidence>
<feature type="binding site" evidence="12">
    <location>
        <position position="278"/>
    </location>
    <ligand>
        <name>K(+)</name>
        <dbReference type="ChEBI" id="CHEBI:29103"/>
    </ligand>
</feature>
<accession>A0AAT9HIM5</accession>
<evidence type="ECO:0000256" key="13">
    <source>
        <dbReference type="SAM" id="MobiDB-lite"/>
    </source>
</evidence>
<dbReference type="PANTHER" id="PTHR10584">
    <property type="entry name" value="SUGAR KINASE"/>
    <property type="match status" value="1"/>
</dbReference>
<feature type="binding site" evidence="12">
    <location>
        <position position="178"/>
    </location>
    <ligand>
        <name>ATP</name>
        <dbReference type="ChEBI" id="CHEBI:30616"/>
    </ligand>
</feature>
<feature type="binding site" evidence="12">
    <location>
        <position position="280"/>
    </location>
    <ligand>
        <name>K(+)</name>
        <dbReference type="ChEBI" id="CHEBI:29103"/>
    </ligand>
</feature>
<protein>
    <recommendedName>
        <fullName evidence="3 12">Ribokinase</fullName>
        <shortName evidence="12">RK</shortName>
        <ecNumber evidence="2 12">2.7.1.15</ecNumber>
    </recommendedName>
</protein>
<comment type="catalytic activity">
    <reaction evidence="12">
        <text>D-ribose + ATP = D-ribose 5-phosphate + ADP + H(+)</text>
        <dbReference type="Rhea" id="RHEA:13697"/>
        <dbReference type="ChEBI" id="CHEBI:15378"/>
        <dbReference type="ChEBI" id="CHEBI:30616"/>
        <dbReference type="ChEBI" id="CHEBI:47013"/>
        <dbReference type="ChEBI" id="CHEBI:78346"/>
        <dbReference type="ChEBI" id="CHEBI:456216"/>
        <dbReference type="EC" id="2.7.1.15"/>
    </reaction>
</comment>
<feature type="binding site" evidence="12">
    <location>
        <begin position="37"/>
        <end position="41"/>
    </location>
    <ligand>
        <name>substrate</name>
    </ligand>
</feature>
<evidence type="ECO:0000313" key="15">
    <source>
        <dbReference type="EMBL" id="BFO17180.1"/>
    </source>
</evidence>
<proteinExistence type="inferred from homology"/>
<dbReference type="EC" id="2.7.1.15" evidence="2 12"/>
<dbReference type="InterPro" id="IPR029056">
    <property type="entry name" value="Ribokinase-like"/>
</dbReference>
<evidence type="ECO:0000259" key="14">
    <source>
        <dbReference type="Pfam" id="PF00294"/>
    </source>
</evidence>
<evidence type="ECO:0000256" key="9">
    <source>
        <dbReference type="ARBA" id="ARBA00022842"/>
    </source>
</evidence>
<dbReference type="SUPFAM" id="SSF53613">
    <property type="entry name" value="Ribokinase-like"/>
    <property type="match status" value="1"/>
</dbReference>
<comment type="activity regulation">
    <text evidence="12">Activated by a monovalent cation that binds near, but not in, the active site. The most likely occupant of the site in vivo is potassium. Ion binding induces a conformational change that may alter substrate affinity.</text>
</comment>
<dbReference type="GO" id="GO:0004747">
    <property type="term" value="F:ribokinase activity"/>
    <property type="evidence" value="ECO:0007669"/>
    <property type="project" value="UniProtKB-UniRule"/>
</dbReference>
<evidence type="ECO:0000256" key="5">
    <source>
        <dbReference type="ARBA" id="ARBA00022723"/>
    </source>
</evidence>
<feature type="active site" description="Proton acceptor" evidence="12">
    <location>
        <position position="245"/>
    </location>
</feature>
<keyword evidence="4 12" id="KW-0808">Transferase</keyword>
<keyword evidence="8 12" id="KW-0067">ATP-binding</keyword>
<comment type="function">
    <text evidence="12">Catalyzes the phosphorylation of ribose at O-5 in a reaction requiring ATP and magnesium. The resulting D-ribose-5-phosphate can then be used either for sythesis of nucleotides, histidine, and tryptophan, or as a component of the pentose phosphate pathway.</text>
</comment>
<gene>
    <name evidence="12" type="primary">rbsK</name>
    <name evidence="15" type="ORF">SHKM778_35680</name>
</gene>
<evidence type="ECO:0000256" key="8">
    <source>
        <dbReference type="ARBA" id="ARBA00022840"/>
    </source>
</evidence>
<reference evidence="15" key="1">
    <citation type="submission" date="2024-06" db="EMBL/GenBank/DDBJ databases">
        <authorList>
            <consortium name="consrtm"/>
            <person name="Uemura M."/>
            <person name="Terahara T."/>
        </authorList>
    </citation>
    <scope>NUCLEOTIDE SEQUENCE</scope>
    <source>
        <strain evidence="15">KM77-8</strain>
    </source>
</reference>
<keyword evidence="10 12" id="KW-0630">Potassium</keyword>
<feature type="binding site" evidence="12">
    <location>
        <position position="275"/>
    </location>
    <ligand>
        <name>K(+)</name>
        <dbReference type="ChEBI" id="CHEBI:29103"/>
    </ligand>
</feature>
<dbReference type="GO" id="GO:0005829">
    <property type="term" value="C:cytosol"/>
    <property type="evidence" value="ECO:0007669"/>
    <property type="project" value="TreeGrafter"/>
</dbReference>
<keyword evidence="9 12" id="KW-0460">Magnesium</keyword>
<evidence type="ECO:0000256" key="7">
    <source>
        <dbReference type="ARBA" id="ARBA00022777"/>
    </source>
</evidence>
<dbReference type="GO" id="GO:0019303">
    <property type="term" value="P:D-ribose catabolic process"/>
    <property type="evidence" value="ECO:0007669"/>
    <property type="project" value="UniProtKB-UniRule"/>
</dbReference>
<feature type="binding site" evidence="12">
    <location>
        <position position="241"/>
    </location>
    <ligand>
        <name>K(+)</name>
        <dbReference type="ChEBI" id="CHEBI:29103"/>
    </ligand>
</feature>
<comment type="caution">
    <text evidence="12">Lacks conserved residue(s) required for the propagation of feature annotation.</text>
</comment>
<dbReference type="EMBL" id="AP035768">
    <property type="protein sequence ID" value="BFO17180.1"/>
    <property type="molecule type" value="Genomic_DNA"/>
</dbReference>
<dbReference type="PANTHER" id="PTHR10584:SF166">
    <property type="entry name" value="RIBOKINASE"/>
    <property type="match status" value="1"/>
</dbReference>
<sequence length="417" mass="42263">MIAVVGSLNLDLVAPVPHHPVPGETVLGGDIAQHPGGKGANQAVAAARLGGNVAFVGRVGEDDAADVMLGAVRQEGVDTTHIIRTPDTATGRALIAVDPAGENSIIVSPGANFRLSAADCEAAADLLREAAVTVLQQEVPDEANHAAARLAGGIVLHNPAPAVAGAVPPPHVDVLVPNRTELAALTGTPVPETIDEVVAAARKLTGAGAMIVTLGGDGVLLLEGTAHLHVPAFSVRPVDTTAAGDSFCGALAVALAEGRTLEQSARWACAAAAISTTRAGAQPFSPAATRWTPSSPGTAEAPFRREAPGPATAEGTGRGAASRRLSFPSLARRPIGVPFGALRRGGRIVGRADRAGSGRPGRPPGPAVAGEIVAVARAEVRPRGIHTGGRARESHKIEHAGRQREGMRSRSFISTSK</sequence>
<comment type="subcellular location">
    <subcellularLocation>
        <location evidence="12">Cytoplasm</location>
    </subcellularLocation>
</comment>
<dbReference type="Gene3D" id="3.40.1190.20">
    <property type="match status" value="1"/>
</dbReference>
<feature type="binding site" evidence="12">
    <location>
        <position position="138"/>
    </location>
    <ligand>
        <name>substrate</name>
    </ligand>
</feature>
<comment type="pathway">
    <text evidence="12">Carbohydrate metabolism; D-ribose degradation; D-ribose 5-phosphate from beta-D-ribopyranose: step 2/2.</text>
</comment>
<feature type="binding site" evidence="12">
    <location>
        <position position="239"/>
    </location>
    <ligand>
        <name>K(+)</name>
        <dbReference type="ChEBI" id="CHEBI:29103"/>
    </ligand>
</feature>
<feature type="region of interest" description="Disordered" evidence="13">
    <location>
        <begin position="348"/>
        <end position="367"/>
    </location>
</feature>
<evidence type="ECO:0000256" key="11">
    <source>
        <dbReference type="ARBA" id="ARBA00023277"/>
    </source>
</evidence>
<feature type="compositionally biased region" description="Basic and acidic residues" evidence="13">
    <location>
        <begin position="390"/>
        <end position="408"/>
    </location>
</feature>
<evidence type="ECO:0000256" key="6">
    <source>
        <dbReference type="ARBA" id="ARBA00022741"/>
    </source>
</evidence>
<keyword evidence="6 12" id="KW-0547">Nucleotide-binding</keyword>
<name>A0AAT9HIM5_9ACTN</name>
<comment type="similarity">
    <text evidence="1">Belongs to the carbohydrate kinase pfkB family.</text>
</comment>
<comment type="subunit">
    <text evidence="12">Homodimer.</text>
</comment>
<dbReference type="PRINTS" id="PR00990">
    <property type="entry name" value="RIBOKINASE"/>
</dbReference>
<feature type="binding site" evidence="12">
    <location>
        <begin position="213"/>
        <end position="218"/>
    </location>
    <ligand>
        <name>ATP</name>
        <dbReference type="ChEBI" id="CHEBI:30616"/>
    </ligand>
</feature>
<dbReference type="GO" id="GO:0005524">
    <property type="term" value="F:ATP binding"/>
    <property type="evidence" value="ECO:0007669"/>
    <property type="project" value="UniProtKB-UniRule"/>
</dbReference>
<feature type="binding site" evidence="12">
    <location>
        <begin position="244"/>
        <end position="245"/>
    </location>
    <ligand>
        <name>ATP</name>
        <dbReference type="ChEBI" id="CHEBI:30616"/>
    </ligand>
</feature>
<dbReference type="InterPro" id="IPR011877">
    <property type="entry name" value="Ribokinase"/>
</dbReference>
<feature type="region of interest" description="Disordered" evidence="13">
    <location>
        <begin position="283"/>
        <end position="323"/>
    </location>
</feature>
<keyword evidence="7 12" id="KW-0418">Kinase</keyword>
<dbReference type="AlphaFoldDB" id="A0AAT9HIM5"/>
<dbReference type="PROSITE" id="PS00584">
    <property type="entry name" value="PFKB_KINASES_2"/>
    <property type="match status" value="1"/>
</dbReference>
<evidence type="ECO:0000256" key="2">
    <source>
        <dbReference type="ARBA" id="ARBA00012035"/>
    </source>
</evidence>
<feature type="domain" description="Carbohydrate kinase PfkB" evidence="14">
    <location>
        <begin position="2"/>
        <end position="286"/>
    </location>
</feature>
<dbReference type="CDD" id="cd01174">
    <property type="entry name" value="ribokinase"/>
    <property type="match status" value="1"/>
</dbReference>
<dbReference type="GO" id="GO:0046872">
    <property type="term" value="F:metal ion binding"/>
    <property type="evidence" value="ECO:0007669"/>
    <property type="project" value="UniProtKB-KW"/>
</dbReference>
<organism evidence="15">
    <name type="scientific">Streptomyces haneummycinicus</name>
    <dbReference type="NCBI Taxonomy" id="3074435"/>
    <lineage>
        <taxon>Bacteria</taxon>
        <taxon>Bacillati</taxon>
        <taxon>Actinomycetota</taxon>
        <taxon>Actinomycetes</taxon>
        <taxon>Kitasatosporales</taxon>
        <taxon>Streptomycetaceae</taxon>
        <taxon>Streptomyces</taxon>
    </lineage>
</organism>
<keyword evidence="11 12" id="KW-0119">Carbohydrate metabolism</keyword>
<evidence type="ECO:0000256" key="3">
    <source>
        <dbReference type="ARBA" id="ARBA00016943"/>
    </source>
</evidence>
<keyword evidence="5 12" id="KW-0479">Metal-binding</keyword>
<dbReference type="InterPro" id="IPR002173">
    <property type="entry name" value="Carboh/pur_kinase_PfkB_CS"/>
</dbReference>
<dbReference type="Pfam" id="PF00294">
    <property type="entry name" value="PfkB"/>
    <property type="match status" value="1"/>
</dbReference>
<feature type="binding site" evidence="12">
    <location>
        <begin position="9"/>
        <end position="11"/>
    </location>
    <ligand>
        <name>substrate</name>
    </ligand>
</feature>
<keyword evidence="12" id="KW-0963">Cytoplasm</keyword>
<comment type="similarity">
    <text evidence="12">Belongs to the carbohydrate kinase PfkB family. Ribokinase subfamily.</text>
</comment>
<reference evidence="15" key="2">
    <citation type="submission" date="2024-07" db="EMBL/GenBank/DDBJ databases">
        <title>Streptomyces haneummycinica sp. nov., a new antibiotic-producing actinobacterium isolated from marine sediment.</title>
        <authorList>
            <person name="Uemura M."/>
            <person name="Hamada M."/>
            <person name="Hirano S."/>
            <person name="Kobayashi K."/>
            <person name="Ohshiro T."/>
            <person name="Kobayashi T."/>
            <person name="Terahara T."/>
        </authorList>
    </citation>
    <scope>NUCLEOTIDE SEQUENCE</scope>
    <source>
        <strain evidence="15">KM77-8</strain>
    </source>
</reference>
<feature type="binding site" evidence="12">
    <location>
        <position position="245"/>
    </location>
    <ligand>
        <name>substrate</name>
    </ligand>
</feature>
<dbReference type="HAMAP" id="MF_01987">
    <property type="entry name" value="Ribokinase"/>
    <property type="match status" value="1"/>
</dbReference>
<comment type="cofactor">
    <cofactor evidence="12">
        <name>Mg(2+)</name>
        <dbReference type="ChEBI" id="CHEBI:18420"/>
    </cofactor>
    <text evidence="12">Requires a divalent cation, most likely magnesium in vivo, as an electrophilic catalyst to aid phosphoryl group transfer. It is the chelate of the metal and the nucleotide that is the actual substrate.</text>
</comment>
<evidence type="ECO:0000256" key="4">
    <source>
        <dbReference type="ARBA" id="ARBA00022679"/>
    </source>
</evidence>
<evidence type="ECO:0000256" key="1">
    <source>
        <dbReference type="ARBA" id="ARBA00005380"/>
    </source>
</evidence>
<dbReference type="InterPro" id="IPR011611">
    <property type="entry name" value="PfkB_dom"/>
</dbReference>
<dbReference type="InterPro" id="IPR002139">
    <property type="entry name" value="Ribo/fructo_kinase"/>
</dbReference>
<feature type="region of interest" description="Disordered" evidence="13">
    <location>
        <begin position="380"/>
        <end position="417"/>
    </location>
</feature>
<evidence type="ECO:0000256" key="12">
    <source>
        <dbReference type="HAMAP-Rule" id="MF_01987"/>
    </source>
</evidence>